<dbReference type="EC" id="1.-.-.-" evidence="3"/>
<reference evidence="3 4" key="1">
    <citation type="submission" date="2023-05" db="EMBL/GenBank/DDBJ databases">
        <title>Corynebacterium suedekumii sp. nov. and Corynebacterium breve sp. nov. isolated from raw cow's milk.</title>
        <authorList>
            <person name="Baer M.K."/>
            <person name="Mehl L."/>
            <person name="Hellmuth R."/>
            <person name="Marke G."/>
            <person name="Lipski A."/>
        </authorList>
    </citation>
    <scope>NUCLEOTIDE SEQUENCE [LARGE SCALE GENOMIC DNA]</scope>
    <source>
        <strain evidence="3 4">R4</strain>
    </source>
</reference>
<proteinExistence type="predicted"/>
<dbReference type="InterPro" id="IPR050766">
    <property type="entry name" value="Bact_Lucif_Oxidored"/>
</dbReference>
<dbReference type="InterPro" id="IPR011251">
    <property type="entry name" value="Luciferase-like_dom"/>
</dbReference>
<dbReference type="Gene3D" id="3.20.20.30">
    <property type="entry name" value="Luciferase-like domain"/>
    <property type="match status" value="1"/>
</dbReference>
<gene>
    <name evidence="3" type="ORF">QP027_08880</name>
</gene>
<dbReference type="NCBIfam" id="TIGR03558">
    <property type="entry name" value="oxido_grp_1"/>
    <property type="match status" value="1"/>
</dbReference>
<dbReference type="GO" id="GO:0016491">
    <property type="term" value="F:oxidoreductase activity"/>
    <property type="evidence" value="ECO:0007669"/>
    <property type="project" value="UniProtKB-KW"/>
</dbReference>
<dbReference type="InterPro" id="IPR019949">
    <property type="entry name" value="CmoO-like"/>
</dbReference>
<dbReference type="Proteomes" id="UP001225598">
    <property type="component" value="Chromosome"/>
</dbReference>
<keyword evidence="3" id="KW-0560">Oxidoreductase</keyword>
<dbReference type="SUPFAM" id="SSF51679">
    <property type="entry name" value="Bacterial luciferase-like"/>
    <property type="match status" value="1"/>
</dbReference>
<evidence type="ECO:0000256" key="1">
    <source>
        <dbReference type="ARBA" id="ARBA00007789"/>
    </source>
</evidence>
<comment type="similarity">
    <text evidence="1">To bacterial alkanal monooxygenase alpha and beta chains.</text>
</comment>
<organism evidence="3 4">
    <name type="scientific">Corynebacterium breve</name>
    <dbReference type="NCBI Taxonomy" id="3049799"/>
    <lineage>
        <taxon>Bacteria</taxon>
        <taxon>Bacillati</taxon>
        <taxon>Actinomycetota</taxon>
        <taxon>Actinomycetes</taxon>
        <taxon>Mycobacteriales</taxon>
        <taxon>Corynebacteriaceae</taxon>
        <taxon>Corynebacterium</taxon>
    </lineage>
</organism>
<evidence type="ECO:0000313" key="3">
    <source>
        <dbReference type="EMBL" id="WIM67228.1"/>
    </source>
</evidence>
<dbReference type="Pfam" id="PF00296">
    <property type="entry name" value="Bac_luciferase"/>
    <property type="match status" value="1"/>
</dbReference>
<feature type="domain" description="Luciferase-like" evidence="2">
    <location>
        <begin position="16"/>
        <end position="286"/>
    </location>
</feature>
<dbReference type="RefSeq" id="WP_284824162.1">
    <property type="nucleotide sequence ID" value="NZ_CP126969.1"/>
</dbReference>
<protein>
    <submittedName>
        <fullName evidence="3">MsnO8 family LLM class oxidoreductase</fullName>
        <ecNumber evidence="3">1.-.-.-</ecNumber>
    </submittedName>
</protein>
<dbReference type="InterPro" id="IPR036661">
    <property type="entry name" value="Luciferase-like_sf"/>
</dbReference>
<dbReference type="PANTHER" id="PTHR30137:SF6">
    <property type="entry name" value="LUCIFERASE-LIKE MONOOXYGENASE"/>
    <property type="match status" value="1"/>
</dbReference>
<evidence type="ECO:0000313" key="4">
    <source>
        <dbReference type="Proteomes" id="UP001225598"/>
    </source>
</evidence>
<name>A0ABY8VCL2_9CORY</name>
<sequence>MIFSRLDRAQSIAGESDAVALRRTVDHARFLEEIGFHRFFVAEHHGVPGIPGSAPTVLAAAVAAATSSIQVGTAGIMLPAHQPLIAAEQIGVLEALYPGRVDAGIGNSVGFTPPVREALGQGDPAELKQEFPRRVAELLAFLRGDAPVTARPANAGVTPVWLLAGFKSVLTAAELGINVIVGGPSLFARDSDSHPYLDRFREIHPAGHVIVAVDIAVADTREGARELLLPQVVTEVRSRTTGSFEALRADWTLTPREQQRVEEGLGMTIYGTPDEVYAQLQELQKFTGADDFLVTGGMADLVGQARSEQYLAEMQG</sequence>
<evidence type="ECO:0000259" key="2">
    <source>
        <dbReference type="Pfam" id="PF00296"/>
    </source>
</evidence>
<dbReference type="EMBL" id="CP126969">
    <property type="protein sequence ID" value="WIM67228.1"/>
    <property type="molecule type" value="Genomic_DNA"/>
</dbReference>
<dbReference type="PANTHER" id="PTHR30137">
    <property type="entry name" value="LUCIFERASE-LIKE MONOOXYGENASE"/>
    <property type="match status" value="1"/>
</dbReference>
<keyword evidence="4" id="KW-1185">Reference proteome</keyword>
<accession>A0ABY8VCL2</accession>